<dbReference type="Proteomes" id="UP000823388">
    <property type="component" value="Chromosome 1K"/>
</dbReference>
<accession>A0A8T0X6E6</accession>
<reference evidence="2" key="1">
    <citation type="submission" date="2020-05" db="EMBL/GenBank/DDBJ databases">
        <title>WGS assembly of Panicum virgatum.</title>
        <authorList>
            <person name="Lovell J.T."/>
            <person name="Jenkins J."/>
            <person name="Shu S."/>
            <person name="Juenger T.E."/>
            <person name="Schmutz J."/>
        </authorList>
    </citation>
    <scope>NUCLEOTIDE SEQUENCE</scope>
    <source>
        <strain evidence="2">AP13</strain>
    </source>
</reference>
<feature type="domain" description="DUF6598" evidence="1">
    <location>
        <begin position="80"/>
        <end position="306"/>
    </location>
</feature>
<dbReference type="InterPro" id="IPR046533">
    <property type="entry name" value="DUF6598"/>
</dbReference>
<dbReference type="EMBL" id="CM029037">
    <property type="protein sequence ID" value="KAG2655680.1"/>
    <property type="molecule type" value="Genomic_DNA"/>
</dbReference>
<gene>
    <name evidence="2" type="ORF">PVAP13_1KG030600</name>
</gene>
<dbReference type="Pfam" id="PF20241">
    <property type="entry name" value="DUF6598"/>
    <property type="match status" value="1"/>
</dbReference>
<dbReference type="PANTHER" id="PTHR33065:SF176">
    <property type="entry name" value="DUF6598 DOMAIN-CONTAINING PROTEIN"/>
    <property type="match status" value="1"/>
</dbReference>
<sequence length="312" mass="34711">MMTKRAGLQRYLVISWMIYMDILPNSSHRDGSIYSGTTSWKRLFCIADRNETRREAMMFSDPTDCDNINGTCRLHSTRHMLQIFSLKLASIPVEHGPVELYGYIATRDTLDCLINYVINFSRDDPIIIEQGSLINMAGPKRGIQLIGTTLIEYDMKIKTGRHENEDLQLIDGVSLVDYSWNCSPFTCRMRGGCGAIDITASCLYFAVEATVEVAISQVQSGFSMRLGCFTSGIHEEILLFDGAIAESCGLKRSVIAVVKGAQMDLKFMVASDSCIPAEHCCSFEATKHGHATQEIKTDFALIGVKVSWSTLI</sequence>
<protein>
    <recommendedName>
        <fullName evidence="1">DUF6598 domain-containing protein</fullName>
    </recommendedName>
</protein>
<organism evidence="2 3">
    <name type="scientific">Panicum virgatum</name>
    <name type="common">Blackwell switchgrass</name>
    <dbReference type="NCBI Taxonomy" id="38727"/>
    <lineage>
        <taxon>Eukaryota</taxon>
        <taxon>Viridiplantae</taxon>
        <taxon>Streptophyta</taxon>
        <taxon>Embryophyta</taxon>
        <taxon>Tracheophyta</taxon>
        <taxon>Spermatophyta</taxon>
        <taxon>Magnoliopsida</taxon>
        <taxon>Liliopsida</taxon>
        <taxon>Poales</taxon>
        <taxon>Poaceae</taxon>
        <taxon>PACMAD clade</taxon>
        <taxon>Panicoideae</taxon>
        <taxon>Panicodae</taxon>
        <taxon>Paniceae</taxon>
        <taxon>Panicinae</taxon>
        <taxon>Panicum</taxon>
        <taxon>Panicum sect. Hiantes</taxon>
    </lineage>
</organism>
<comment type="caution">
    <text evidence="2">The sequence shown here is derived from an EMBL/GenBank/DDBJ whole genome shotgun (WGS) entry which is preliminary data.</text>
</comment>
<name>A0A8T0X6E6_PANVG</name>
<dbReference type="PANTHER" id="PTHR33065">
    <property type="entry name" value="OS07G0486400 PROTEIN"/>
    <property type="match status" value="1"/>
</dbReference>
<evidence type="ECO:0000313" key="3">
    <source>
        <dbReference type="Proteomes" id="UP000823388"/>
    </source>
</evidence>
<proteinExistence type="predicted"/>
<evidence type="ECO:0000259" key="1">
    <source>
        <dbReference type="Pfam" id="PF20241"/>
    </source>
</evidence>
<evidence type="ECO:0000313" key="2">
    <source>
        <dbReference type="EMBL" id="KAG2655680.1"/>
    </source>
</evidence>
<dbReference type="AlphaFoldDB" id="A0A8T0X6E6"/>
<keyword evidence="3" id="KW-1185">Reference proteome</keyword>